<dbReference type="Pfam" id="PF01551">
    <property type="entry name" value="Peptidase_M23"/>
    <property type="match status" value="1"/>
</dbReference>
<organism evidence="4 5">
    <name type="scientific">Candidatus Schekmanbacteria bacterium RBG_13_48_7</name>
    <dbReference type="NCBI Taxonomy" id="1817878"/>
    <lineage>
        <taxon>Bacteria</taxon>
        <taxon>Candidatus Schekmaniibacteriota</taxon>
    </lineage>
</organism>
<keyword evidence="1" id="KW-0732">Signal</keyword>
<evidence type="ECO:0000313" key="5">
    <source>
        <dbReference type="Proteomes" id="UP000179266"/>
    </source>
</evidence>
<name>A0A1F7RPS3_9BACT</name>
<gene>
    <name evidence="4" type="ORF">A2161_04675</name>
</gene>
<dbReference type="PANTHER" id="PTHR21666">
    <property type="entry name" value="PEPTIDASE-RELATED"/>
    <property type="match status" value="1"/>
</dbReference>
<sequence length="391" mass="45637">CRSSKFYVSVLIIIILGSVGSVYKIFHPKPVFGESTIETEKQKLLKLKTTINEQIEKIQKKQFRKLKHLREFSEIDFAIALKRKNIFLSELMLEKLEKDIHSVQAEIGKLKLTKQYQQEYYKKRIKDLYKISRQPLLALLLSKESMHDIYLQLEYLQMLVKKDQHYVKDYEKLVKFWFGKKQAMETMKMDAVVSRQEIWPQKEGLQNDLDRREQFLSNLKENPDVYHQFLDELKQSNEIFHSQISEMKCNPEGLGLAEIVSKRELLFPVDINLLKNPKKYWLKDRLHPVGGGIEFFLPEGTPVYSVGAGITCFSDWFIGFGNVVVIDHGQNWFSVYIHCSSLQVENGDVIEPGQLIAYVGDSSSLRGFAMYFELIHDNMLISPMESFGIKF</sequence>
<feature type="domain" description="M23ase beta-sheet core" evidence="3">
    <location>
        <begin position="292"/>
        <end position="381"/>
    </location>
</feature>
<dbReference type="InterPro" id="IPR016047">
    <property type="entry name" value="M23ase_b-sheet_dom"/>
</dbReference>
<proteinExistence type="predicted"/>
<evidence type="ECO:0000256" key="1">
    <source>
        <dbReference type="ARBA" id="ARBA00022729"/>
    </source>
</evidence>
<dbReference type="EMBL" id="MGDD01000296">
    <property type="protein sequence ID" value="OGL42984.1"/>
    <property type="molecule type" value="Genomic_DNA"/>
</dbReference>
<dbReference type="InterPro" id="IPR011055">
    <property type="entry name" value="Dup_hybrid_motif"/>
</dbReference>
<dbReference type="Gene3D" id="6.10.250.3150">
    <property type="match status" value="1"/>
</dbReference>
<evidence type="ECO:0000256" key="2">
    <source>
        <dbReference type="SAM" id="Phobius"/>
    </source>
</evidence>
<keyword evidence="2" id="KW-0812">Transmembrane</keyword>
<dbReference type="Proteomes" id="UP000179266">
    <property type="component" value="Unassembled WGS sequence"/>
</dbReference>
<comment type="caution">
    <text evidence="4">The sequence shown here is derived from an EMBL/GenBank/DDBJ whole genome shotgun (WGS) entry which is preliminary data.</text>
</comment>
<keyword evidence="2" id="KW-1133">Transmembrane helix</keyword>
<accession>A0A1F7RPS3</accession>
<dbReference type="Gene3D" id="2.70.70.10">
    <property type="entry name" value="Glucose Permease (Domain IIA)"/>
    <property type="match status" value="1"/>
</dbReference>
<evidence type="ECO:0000313" key="4">
    <source>
        <dbReference type="EMBL" id="OGL42984.1"/>
    </source>
</evidence>
<dbReference type="CDD" id="cd12797">
    <property type="entry name" value="M23_peptidase"/>
    <property type="match status" value="1"/>
</dbReference>
<keyword evidence="2" id="KW-0472">Membrane</keyword>
<dbReference type="InterPro" id="IPR050570">
    <property type="entry name" value="Cell_wall_metabolism_enzyme"/>
</dbReference>
<dbReference type="SUPFAM" id="SSF51261">
    <property type="entry name" value="Duplicated hybrid motif"/>
    <property type="match status" value="1"/>
</dbReference>
<dbReference type="AlphaFoldDB" id="A0A1F7RPS3"/>
<evidence type="ECO:0000259" key="3">
    <source>
        <dbReference type="Pfam" id="PF01551"/>
    </source>
</evidence>
<dbReference type="GO" id="GO:0004222">
    <property type="term" value="F:metalloendopeptidase activity"/>
    <property type="evidence" value="ECO:0007669"/>
    <property type="project" value="TreeGrafter"/>
</dbReference>
<feature type="transmembrane region" description="Helical" evidence="2">
    <location>
        <begin position="6"/>
        <end position="26"/>
    </location>
</feature>
<feature type="non-terminal residue" evidence="4">
    <location>
        <position position="1"/>
    </location>
</feature>
<dbReference type="PANTHER" id="PTHR21666:SF289">
    <property type="entry name" value="L-ALA--D-GLU ENDOPEPTIDASE"/>
    <property type="match status" value="1"/>
</dbReference>
<protein>
    <recommendedName>
        <fullName evidence="3">M23ase beta-sheet core domain-containing protein</fullName>
    </recommendedName>
</protein>
<reference evidence="4 5" key="1">
    <citation type="journal article" date="2016" name="Nat. Commun.">
        <title>Thousands of microbial genomes shed light on interconnected biogeochemical processes in an aquifer system.</title>
        <authorList>
            <person name="Anantharaman K."/>
            <person name="Brown C.T."/>
            <person name="Hug L.A."/>
            <person name="Sharon I."/>
            <person name="Castelle C.J."/>
            <person name="Probst A.J."/>
            <person name="Thomas B.C."/>
            <person name="Singh A."/>
            <person name="Wilkins M.J."/>
            <person name="Karaoz U."/>
            <person name="Brodie E.L."/>
            <person name="Williams K.H."/>
            <person name="Hubbard S.S."/>
            <person name="Banfield J.F."/>
        </authorList>
    </citation>
    <scope>NUCLEOTIDE SEQUENCE [LARGE SCALE GENOMIC DNA]</scope>
</reference>